<protein>
    <submittedName>
        <fullName evidence="3">DUF3365 domain-containing protein</fullName>
    </submittedName>
</protein>
<dbReference type="AlphaFoldDB" id="A0A4Q1C6G1"/>
<comment type="caution">
    <text evidence="3">The sequence shown here is derived from an EMBL/GenBank/DDBJ whole genome shotgun (WGS) entry which is preliminary data.</text>
</comment>
<dbReference type="RefSeq" id="WP_129045830.1">
    <property type="nucleotide sequence ID" value="NZ_SDHX01000001.1"/>
</dbReference>
<feature type="signal peptide" evidence="1">
    <location>
        <begin position="1"/>
        <end position="24"/>
    </location>
</feature>
<feature type="chain" id="PRO_5020232977" evidence="1">
    <location>
        <begin position="25"/>
        <end position="215"/>
    </location>
</feature>
<proteinExistence type="predicted"/>
<dbReference type="Proteomes" id="UP000290218">
    <property type="component" value="Unassembled WGS sequence"/>
</dbReference>
<keyword evidence="4" id="KW-1185">Reference proteome</keyword>
<evidence type="ECO:0000256" key="1">
    <source>
        <dbReference type="SAM" id="SignalP"/>
    </source>
</evidence>
<evidence type="ECO:0000259" key="2">
    <source>
        <dbReference type="Pfam" id="PF11845"/>
    </source>
</evidence>
<reference evidence="3 4" key="1">
    <citation type="submission" date="2019-01" db="EMBL/GenBank/DDBJ databases">
        <title>Lacunisphaera sp. strain TWA-58.</title>
        <authorList>
            <person name="Chen W.-M."/>
        </authorList>
    </citation>
    <scope>NUCLEOTIDE SEQUENCE [LARGE SCALE GENOMIC DNA]</scope>
    <source>
        <strain evidence="3 4">TWA-58</strain>
    </source>
</reference>
<dbReference type="OrthoDB" id="5392220at2"/>
<evidence type="ECO:0000313" key="4">
    <source>
        <dbReference type="Proteomes" id="UP000290218"/>
    </source>
</evidence>
<evidence type="ECO:0000313" key="3">
    <source>
        <dbReference type="EMBL" id="RXK54465.1"/>
    </source>
</evidence>
<organism evidence="3 4">
    <name type="scientific">Oleiharenicola lentus</name>
    <dbReference type="NCBI Taxonomy" id="2508720"/>
    <lineage>
        <taxon>Bacteria</taxon>
        <taxon>Pseudomonadati</taxon>
        <taxon>Verrucomicrobiota</taxon>
        <taxon>Opitutia</taxon>
        <taxon>Opitutales</taxon>
        <taxon>Opitutaceae</taxon>
        <taxon>Oleiharenicola</taxon>
    </lineage>
</organism>
<dbReference type="EMBL" id="SDHX01000001">
    <property type="protein sequence ID" value="RXK54465.1"/>
    <property type="molecule type" value="Genomic_DNA"/>
</dbReference>
<keyword evidence="1" id="KW-0732">Signal</keyword>
<dbReference type="InterPro" id="IPR021796">
    <property type="entry name" value="Tll0287-like_dom"/>
</dbReference>
<name>A0A4Q1C6G1_9BACT</name>
<dbReference type="Pfam" id="PF11845">
    <property type="entry name" value="Tll0287-like"/>
    <property type="match status" value="1"/>
</dbReference>
<gene>
    <name evidence="3" type="ORF">ESB00_00775</name>
</gene>
<sequence>MKARFYPVVLSLACGLAAGSAVLAAEATAPTPHAFVDPADPAVAEIRMIGERALDHSGSALVVEVRRVMADHTAALAIGKLHLKDYKLPPAQPGKPAVTAIRRTSLQVRNPANAPDAPDLAALEMIQGQLERGDEVSKVLVQRVTLPGQQPEWRVYRPMVTLKQCLDCHGPPATLAPGVADTLKVFYPADQALNFRTGSWRGLIRASIADTPRKP</sequence>
<accession>A0A4Q1C6G1</accession>
<feature type="domain" description="Tll0287-like" evidence="2">
    <location>
        <begin position="100"/>
        <end position="208"/>
    </location>
</feature>